<dbReference type="EMBL" id="NTFS01000109">
    <property type="protein sequence ID" value="PAX54863.1"/>
    <property type="molecule type" value="Genomic_DNA"/>
</dbReference>
<proteinExistence type="predicted"/>
<protein>
    <recommendedName>
        <fullName evidence="4">O-antigen polymerase</fullName>
    </recommendedName>
</protein>
<comment type="caution">
    <text evidence="2">The sequence shown here is derived from an EMBL/GenBank/DDBJ whole genome shotgun (WGS) entry which is preliminary data.</text>
</comment>
<feature type="transmembrane region" description="Helical" evidence="1">
    <location>
        <begin position="370"/>
        <end position="392"/>
    </location>
</feature>
<evidence type="ECO:0000313" key="2">
    <source>
        <dbReference type="EMBL" id="PAX54863.1"/>
    </source>
</evidence>
<organism evidence="2 3">
    <name type="scientific">Brunnivagina elsteri CCALA 953</name>
    <dbReference type="NCBI Taxonomy" id="987040"/>
    <lineage>
        <taxon>Bacteria</taxon>
        <taxon>Bacillati</taxon>
        <taxon>Cyanobacteriota</taxon>
        <taxon>Cyanophyceae</taxon>
        <taxon>Nostocales</taxon>
        <taxon>Calotrichaceae</taxon>
        <taxon>Brunnivagina</taxon>
    </lineage>
</organism>
<feature type="transmembrane region" description="Helical" evidence="1">
    <location>
        <begin position="99"/>
        <end position="122"/>
    </location>
</feature>
<evidence type="ECO:0000256" key="1">
    <source>
        <dbReference type="SAM" id="Phobius"/>
    </source>
</evidence>
<accession>A0A2A2TJ99</accession>
<feature type="transmembrane region" description="Helical" evidence="1">
    <location>
        <begin position="134"/>
        <end position="153"/>
    </location>
</feature>
<dbReference type="Proteomes" id="UP000218238">
    <property type="component" value="Unassembled WGS sequence"/>
</dbReference>
<name>A0A2A2TJ99_9CYAN</name>
<reference evidence="2 3" key="1">
    <citation type="submission" date="2017-08" db="EMBL/GenBank/DDBJ databases">
        <title>Draft genome sequence of filamentous cyanobacterium Calothrix elsteri CCALA 953.</title>
        <authorList>
            <person name="Gagunashvili A.N."/>
            <person name="Elster J."/>
            <person name="Andresson O.S."/>
        </authorList>
    </citation>
    <scope>NUCLEOTIDE SEQUENCE [LARGE SCALE GENOMIC DNA]</scope>
    <source>
        <strain evidence="2 3">CCALA 953</strain>
    </source>
</reference>
<keyword evidence="1" id="KW-0812">Transmembrane</keyword>
<feature type="transmembrane region" description="Helical" evidence="1">
    <location>
        <begin position="42"/>
        <end position="62"/>
    </location>
</feature>
<dbReference type="OrthoDB" id="528851at2"/>
<keyword evidence="1" id="KW-1133">Transmembrane helix</keyword>
<evidence type="ECO:0008006" key="4">
    <source>
        <dbReference type="Google" id="ProtNLM"/>
    </source>
</evidence>
<dbReference type="AlphaFoldDB" id="A0A2A2TJ99"/>
<feature type="transmembrane region" description="Helical" evidence="1">
    <location>
        <begin position="74"/>
        <end position="93"/>
    </location>
</feature>
<gene>
    <name evidence="2" type="ORF">CK510_11975</name>
</gene>
<sequence length="451" mass="50345">MLPAEKRKKNLRGISAVLTLVIIAYATAFFPRVLMMLKFPSAINFLHFAVVPLACCAVLLKAKSKDRTQLANSIALLGSLLILLTIFFASSLLNNAGFINLFLSYLMWTEPFILILAIIAIPMTPKAFNRFRKWILGFAFFNVGFALIQKFLLKWDTCNCSPGGWGDGDAIKGVFINQGSGHVVSASVCASIGIYFYITAKDRPMWQRIIALLAGISNIIWSQANQVVVVMAGGFALLSLINMKDVLKALSYLVGITVFGLLFAWAIYNVPGLESFQTWIRPEIYGPDGEATQFKLSGIRIVIEHFHSPLNLWLGLGPGHTIDRLGGWMLRDFSDLLSPLGSTKSPVADEVWRFMGNSWLANGSSFFAPFFGWAAIWGDLGFLGLGAYLYVCWITWTRICPDDLSKYLILTVAIQGFIFTQMQEPGYMIFIASLIGLRWQELRQYSYKHFS</sequence>
<keyword evidence="1" id="KW-0472">Membrane</keyword>
<feature type="transmembrane region" description="Helical" evidence="1">
    <location>
        <begin position="227"/>
        <end position="243"/>
    </location>
</feature>
<feature type="transmembrane region" description="Helical" evidence="1">
    <location>
        <begin position="250"/>
        <end position="268"/>
    </location>
</feature>
<feature type="transmembrane region" description="Helical" evidence="1">
    <location>
        <begin position="12"/>
        <end position="30"/>
    </location>
</feature>
<evidence type="ECO:0000313" key="3">
    <source>
        <dbReference type="Proteomes" id="UP000218238"/>
    </source>
</evidence>
<keyword evidence="3" id="KW-1185">Reference proteome</keyword>